<organism evidence="1 2">
    <name type="scientific">Zalaria obscura</name>
    <dbReference type="NCBI Taxonomy" id="2024903"/>
    <lineage>
        <taxon>Eukaryota</taxon>
        <taxon>Fungi</taxon>
        <taxon>Dikarya</taxon>
        <taxon>Ascomycota</taxon>
        <taxon>Pezizomycotina</taxon>
        <taxon>Dothideomycetes</taxon>
        <taxon>Dothideomycetidae</taxon>
        <taxon>Dothideales</taxon>
        <taxon>Zalariaceae</taxon>
        <taxon>Zalaria</taxon>
    </lineage>
</organism>
<dbReference type="EMBL" id="JAMKPW020000017">
    <property type="protein sequence ID" value="KAK8209111.1"/>
    <property type="molecule type" value="Genomic_DNA"/>
</dbReference>
<evidence type="ECO:0000313" key="1">
    <source>
        <dbReference type="EMBL" id="KAK8209111.1"/>
    </source>
</evidence>
<evidence type="ECO:0000313" key="2">
    <source>
        <dbReference type="Proteomes" id="UP001320706"/>
    </source>
</evidence>
<protein>
    <submittedName>
        <fullName evidence="1">Uncharacterized protein</fullName>
    </submittedName>
</protein>
<dbReference type="Proteomes" id="UP001320706">
    <property type="component" value="Unassembled WGS sequence"/>
</dbReference>
<name>A0ACC3SDG9_9PEZI</name>
<reference evidence="1" key="1">
    <citation type="submission" date="2024-02" db="EMBL/GenBank/DDBJ databases">
        <title>Metagenome Assembled Genome of Zalaria obscura JY119.</title>
        <authorList>
            <person name="Vighnesh L."/>
            <person name="Jagadeeshwari U."/>
            <person name="Venkata Ramana C."/>
            <person name="Sasikala C."/>
        </authorList>
    </citation>
    <scope>NUCLEOTIDE SEQUENCE</scope>
    <source>
        <strain evidence="1">JY119</strain>
    </source>
</reference>
<sequence>MSDTENSEDEPSYFTSANPQPKSSRYDSESPTPRHRRRRQQTPPSRSQSSTPVPPSYHTHKLDLRRPDSILETLAQLWQHSGAVGMWKATNATFIYNVLVKAVESWTRSLLCALLNLPDPSALANGPSELVAAAMGGLDVADSPSPLASLGIAVAAAGIAGVLLSPLDIVRTRLILTPTTSHPRAILPSLRLLPSLTIPTSLLPITILHSSLPTLFTSSTPLFLRKYLRIDPVLTPASYSLASFIASAGELFLKLPLETVLRRGQVQVLRAQHTHRYQRAAHTGFKGDRKVGEPEMRTVVDVGPYKGVFGTMWTIANEEGVRVQEAKTGMGLTPMKPKERKVRKGQGVAGLWRGWRVGMWGLVGVWGAGALGTGSGSGGEF</sequence>
<keyword evidence="2" id="KW-1185">Reference proteome</keyword>
<comment type="caution">
    <text evidence="1">The sequence shown here is derived from an EMBL/GenBank/DDBJ whole genome shotgun (WGS) entry which is preliminary data.</text>
</comment>
<gene>
    <name evidence="1" type="ORF">M8818_003806</name>
</gene>
<proteinExistence type="predicted"/>
<accession>A0ACC3SDG9</accession>